<gene>
    <name evidence="1" type="ORF">FHX73_114819</name>
</gene>
<dbReference type="AlphaFoldDB" id="A0A561UNI9"/>
<evidence type="ECO:0000313" key="1">
    <source>
        <dbReference type="EMBL" id="TWG00938.1"/>
    </source>
</evidence>
<evidence type="ECO:0000313" key="2">
    <source>
        <dbReference type="Proteomes" id="UP000317940"/>
    </source>
</evidence>
<proteinExistence type="predicted"/>
<name>A0A561UNI9_9ACTN</name>
<keyword evidence="2" id="KW-1185">Reference proteome</keyword>
<dbReference type="Proteomes" id="UP000317940">
    <property type="component" value="Unassembled WGS sequence"/>
</dbReference>
<dbReference type="RefSeq" id="WP_170305014.1">
    <property type="nucleotide sequence ID" value="NZ_BAAAMZ010000003.1"/>
</dbReference>
<protein>
    <submittedName>
        <fullName evidence="1">Uncharacterized protein</fullName>
    </submittedName>
</protein>
<dbReference type="EMBL" id="VIWT01000001">
    <property type="protein sequence ID" value="TWG00938.1"/>
    <property type="molecule type" value="Genomic_DNA"/>
</dbReference>
<comment type="caution">
    <text evidence="1">The sequence shown here is derived from an EMBL/GenBank/DDBJ whole genome shotgun (WGS) entry which is preliminary data.</text>
</comment>
<reference evidence="1 2" key="1">
    <citation type="submission" date="2019-06" db="EMBL/GenBank/DDBJ databases">
        <title>Sequencing the genomes of 1000 actinobacteria strains.</title>
        <authorList>
            <person name="Klenk H.-P."/>
        </authorList>
    </citation>
    <scope>NUCLEOTIDE SEQUENCE [LARGE SCALE GENOMIC DNA]</scope>
    <source>
        <strain evidence="1 2">DSM 44826</strain>
    </source>
</reference>
<accession>A0A561UNI9</accession>
<sequence length="57" mass="5744">MTWILLAVVGLATAGLLVLGVLSVRVWAGVRGLAKQVDAASLAIASAADELSAAARR</sequence>
<organism evidence="1 2">
    <name type="scientific">Kitasatospora viridis</name>
    <dbReference type="NCBI Taxonomy" id="281105"/>
    <lineage>
        <taxon>Bacteria</taxon>
        <taxon>Bacillati</taxon>
        <taxon>Actinomycetota</taxon>
        <taxon>Actinomycetes</taxon>
        <taxon>Kitasatosporales</taxon>
        <taxon>Streptomycetaceae</taxon>
        <taxon>Kitasatospora</taxon>
    </lineage>
</organism>